<dbReference type="Proteomes" id="UP000759537">
    <property type="component" value="Unassembled WGS sequence"/>
</dbReference>
<reference evidence="2" key="2">
    <citation type="journal article" date="2020" name="Nat. Commun.">
        <title>Large-scale genome sequencing of mycorrhizal fungi provides insights into the early evolution of symbiotic traits.</title>
        <authorList>
            <person name="Miyauchi S."/>
            <person name="Kiss E."/>
            <person name="Kuo A."/>
            <person name="Drula E."/>
            <person name="Kohler A."/>
            <person name="Sanchez-Garcia M."/>
            <person name="Morin E."/>
            <person name="Andreopoulos B."/>
            <person name="Barry K.W."/>
            <person name="Bonito G."/>
            <person name="Buee M."/>
            <person name="Carver A."/>
            <person name="Chen C."/>
            <person name="Cichocki N."/>
            <person name="Clum A."/>
            <person name="Culley D."/>
            <person name="Crous P.W."/>
            <person name="Fauchery L."/>
            <person name="Girlanda M."/>
            <person name="Hayes R.D."/>
            <person name="Keri Z."/>
            <person name="LaButti K."/>
            <person name="Lipzen A."/>
            <person name="Lombard V."/>
            <person name="Magnuson J."/>
            <person name="Maillard F."/>
            <person name="Murat C."/>
            <person name="Nolan M."/>
            <person name="Ohm R.A."/>
            <person name="Pangilinan J."/>
            <person name="Pereira M.F."/>
            <person name="Perotto S."/>
            <person name="Peter M."/>
            <person name="Pfister S."/>
            <person name="Riley R."/>
            <person name="Sitrit Y."/>
            <person name="Stielow J.B."/>
            <person name="Szollosi G."/>
            <person name="Zifcakova L."/>
            <person name="Stursova M."/>
            <person name="Spatafora J.W."/>
            <person name="Tedersoo L."/>
            <person name="Vaario L.M."/>
            <person name="Yamada A."/>
            <person name="Yan M."/>
            <person name="Wang P."/>
            <person name="Xu J."/>
            <person name="Bruns T."/>
            <person name="Baldrian P."/>
            <person name="Vilgalys R."/>
            <person name="Dunand C."/>
            <person name="Henrissat B."/>
            <person name="Grigoriev I.V."/>
            <person name="Hibbett D."/>
            <person name="Nagy L.G."/>
            <person name="Martin F.M."/>
        </authorList>
    </citation>
    <scope>NUCLEOTIDE SEQUENCE</scope>
    <source>
        <strain evidence="2">Prilba</strain>
    </source>
</reference>
<evidence type="ECO:0000313" key="2">
    <source>
        <dbReference type="EMBL" id="KAF8482869.1"/>
    </source>
</evidence>
<evidence type="ECO:0000256" key="1">
    <source>
        <dbReference type="SAM" id="MobiDB-lite"/>
    </source>
</evidence>
<sequence>MIQGTSNDKLELLKEDLQRARAEQETQRTIRKVEIDAEKQAREDAARGRHEDMINQMRAMRELLHGQRESQAQRVEQMDQRHAEQVRQHESTVRQMSDIQAAVTSLHDEQRARSEQHAEEHALAKADVEAAKKMSESVAETRDELLSIADELRDESTRRHEELRHILLANASARESVSLSDP</sequence>
<protein>
    <submittedName>
        <fullName evidence="2">Uncharacterized protein</fullName>
    </submittedName>
</protein>
<proteinExistence type="predicted"/>
<feature type="compositionally biased region" description="Basic and acidic residues" evidence="1">
    <location>
        <begin position="76"/>
        <end position="92"/>
    </location>
</feature>
<evidence type="ECO:0000313" key="3">
    <source>
        <dbReference type="Proteomes" id="UP000759537"/>
    </source>
</evidence>
<name>A0A9P5N0A2_9AGAM</name>
<dbReference type="EMBL" id="WHVB01000005">
    <property type="protein sequence ID" value="KAF8482869.1"/>
    <property type="molecule type" value="Genomic_DNA"/>
</dbReference>
<dbReference type="OrthoDB" id="3166034at2759"/>
<keyword evidence="3" id="KW-1185">Reference proteome</keyword>
<reference evidence="2" key="1">
    <citation type="submission" date="2019-10" db="EMBL/GenBank/DDBJ databases">
        <authorList>
            <consortium name="DOE Joint Genome Institute"/>
            <person name="Kuo A."/>
            <person name="Miyauchi S."/>
            <person name="Kiss E."/>
            <person name="Drula E."/>
            <person name="Kohler A."/>
            <person name="Sanchez-Garcia M."/>
            <person name="Andreopoulos B."/>
            <person name="Barry K.W."/>
            <person name="Bonito G."/>
            <person name="Buee M."/>
            <person name="Carver A."/>
            <person name="Chen C."/>
            <person name="Cichocki N."/>
            <person name="Clum A."/>
            <person name="Culley D."/>
            <person name="Crous P.W."/>
            <person name="Fauchery L."/>
            <person name="Girlanda M."/>
            <person name="Hayes R."/>
            <person name="Keri Z."/>
            <person name="LaButti K."/>
            <person name="Lipzen A."/>
            <person name="Lombard V."/>
            <person name="Magnuson J."/>
            <person name="Maillard F."/>
            <person name="Morin E."/>
            <person name="Murat C."/>
            <person name="Nolan M."/>
            <person name="Ohm R."/>
            <person name="Pangilinan J."/>
            <person name="Pereira M."/>
            <person name="Perotto S."/>
            <person name="Peter M."/>
            <person name="Riley R."/>
            <person name="Sitrit Y."/>
            <person name="Stielow B."/>
            <person name="Szollosi G."/>
            <person name="Zifcakova L."/>
            <person name="Stursova M."/>
            <person name="Spatafora J.W."/>
            <person name="Tedersoo L."/>
            <person name="Vaario L.-M."/>
            <person name="Yamada A."/>
            <person name="Yan M."/>
            <person name="Wang P."/>
            <person name="Xu J."/>
            <person name="Bruns T."/>
            <person name="Baldrian P."/>
            <person name="Vilgalys R."/>
            <person name="Henrissat B."/>
            <person name="Grigoriev I.V."/>
            <person name="Hibbett D."/>
            <person name="Nagy L.G."/>
            <person name="Martin F.M."/>
        </authorList>
    </citation>
    <scope>NUCLEOTIDE SEQUENCE</scope>
    <source>
        <strain evidence="2">Prilba</strain>
    </source>
</reference>
<dbReference type="AlphaFoldDB" id="A0A9P5N0A2"/>
<feature type="region of interest" description="Disordered" evidence="1">
    <location>
        <begin position="66"/>
        <end position="94"/>
    </location>
</feature>
<gene>
    <name evidence="2" type="ORF">DFH94DRAFT_730154</name>
</gene>
<organism evidence="2 3">
    <name type="scientific">Russula ochroleuca</name>
    <dbReference type="NCBI Taxonomy" id="152965"/>
    <lineage>
        <taxon>Eukaryota</taxon>
        <taxon>Fungi</taxon>
        <taxon>Dikarya</taxon>
        <taxon>Basidiomycota</taxon>
        <taxon>Agaricomycotina</taxon>
        <taxon>Agaricomycetes</taxon>
        <taxon>Russulales</taxon>
        <taxon>Russulaceae</taxon>
        <taxon>Russula</taxon>
    </lineage>
</organism>
<accession>A0A9P5N0A2</accession>
<comment type="caution">
    <text evidence="2">The sequence shown here is derived from an EMBL/GenBank/DDBJ whole genome shotgun (WGS) entry which is preliminary data.</text>
</comment>